<comment type="subcellular location">
    <subcellularLocation>
        <location evidence="1">Endoplasmic reticulum membrane</location>
        <topology evidence="1">Single-pass membrane protein</topology>
    </subcellularLocation>
</comment>
<comment type="caution">
    <text evidence="6">The sequence shown here is derived from an EMBL/GenBank/DDBJ whole genome shotgun (WGS) entry which is preliminary data.</text>
</comment>
<evidence type="ECO:0000256" key="3">
    <source>
        <dbReference type="ARBA" id="ARBA00022824"/>
    </source>
</evidence>
<evidence type="ECO:0000256" key="2">
    <source>
        <dbReference type="ARBA" id="ARBA00022692"/>
    </source>
</evidence>
<proteinExistence type="predicted"/>
<dbReference type="Proteomes" id="UP000632339">
    <property type="component" value="Unassembled WGS sequence"/>
</dbReference>
<gene>
    <name evidence="6" type="ORF">GCM10010967_18190</name>
</gene>
<dbReference type="SUPFAM" id="SSF53756">
    <property type="entry name" value="UDP-Glycosyltransferase/glycogen phosphorylase"/>
    <property type="match status" value="1"/>
</dbReference>
<keyword evidence="4" id="KW-1133">Transmembrane helix</keyword>
<dbReference type="PANTHER" id="PTHR12154">
    <property type="entry name" value="GLYCOSYL TRANSFERASE-RELATED"/>
    <property type="match status" value="1"/>
</dbReference>
<keyword evidence="5" id="KW-0472">Membrane</keyword>
<evidence type="ECO:0000256" key="1">
    <source>
        <dbReference type="ARBA" id="ARBA00004389"/>
    </source>
</evidence>
<sequence>MIYNSINMKVIAIASVGGHWVQLLRLRPAFEGSELIFVSTKPDFAKMVEGSKFYAVADASRWDKMKLIKSFFDVFGIIRREKPDVVITTGAAPGLMGLISAKILGKRTIWVDSIANVEELSMSGKIASKFASRVYTQWPQLATDKILFAGNILS</sequence>
<keyword evidence="7" id="KW-1185">Reference proteome</keyword>
<dbReference type="InterPro" id="IPR013969">
    <property type="entry name" value="Oligosacch_biosynth_Alg14"/>
</dbReference>
<dbReference type="EMBL" id="BMLI01000001">
    <property type="protein sequence ID" value="GGM86325.1"/>
    <property type="molecule type" value="Genomic_DNA"/>
</dbReference>
<accession>A0ABQ2HMJ2</accession>
<evidence type="ECO:0000256" key="4">
    <source>
        <dbReference type="ARBA" id="ARBA00022989"/>
    </source>
</evidence>
<protein>
    <submittedName>
        <fullName evidence="6">Capsular polysaccharide biosynthesis protein</fullName>
    </submittedName>
</protein>
<name>A0ABQ2HMJ2_9BACT</name>
<reference evidence="7" key="1">
    <citation type="journal article" date="2019" name="Int. J. Syst. Evol. Microbiol.">
        <title>The Global Catalogue of Microorganisms (GCM) 10K type strain sequencing project: providing services to taxonomists for standard genome sequencing and annotation.</title>
        <authorList>
            <consortium name="The Broad Institute Genomics Platform"/>
            <consortium name="The Broad Institute Genome Sequencing Center for Infectious Disease"/>
            <person name="Wu L."/>
            <person name="Ma J."/>
        </authorList>
    </citation>
    <scope>NUCLEOTIDE SEQUENCE [LARGE SCALE GENOMIC DNA]</scope>
    <source>
        <strain evidence="7">CGMCC 1.6375</strain>
    </source>
</reference>
<dbReference type="PANTHER" id="PTHR12154:SF4">
    <property type="entry name" value="UDP-N-ACETYLGLUCOSAMINE TRANSFERASE SUBUNIT ALG14 HOMOLOG"/>
    <property type="match status" value="1"/>
</dbReference>
<dbReference type="Gene3D" id="3.40.50.2000">
    <property type="entry name" value="Glycogen Phosphorylase B"/>
    <property type="match status" value="1"/>
</dbReference>
<dbReference type="Pfam" id="PF08660">
    <property type="entry name" value="Alg14"/>
    <property type="match status" value="1"/>
</dbReference>
<keyword evidence="2" id="KW-0812">Transmembrane</keyword>
<evidence type="ECO:0000256" key="5">
    <source>
        <dbReference type="ARBA" id="ARBA00023136"/>
    </source>
</evidence>
<evidence type="ECO:0000313" key="7">
    <source>
        <dbReference type="Proteomes" id="UP000632339"/>
    </source>
</evidence>
<evidence type="ECO:0000313" key="6">
    <source>
        <dbReference type="EMBL" id="GGM86325.1"/>
    </source>
</evidence>
<organism evidence="6 7">
    <name type="scientific">Dyadobacter beijingensis</name>
    <dbReference type="NCBI Taxonomy" id="365489"/>
    <lineage>
        <taxon>Bacteria</taxon>
        <taxon>Pseudomonadati</taxon>
        <taxon>Bacteroidota</taxon>
        <taxon>Cytophagia</taxon>
        <taxon>Cytophagales</taxon>
        <taxon>Spirosomataceae</taxon>
        <taxon>Dyadobacter</taxon>
    </lineage>
</organism>
<keyword evidence="3" id="KW-0256">Endoplasmic reticulum</keyword>